<dbReference type="PANTHER" id="PTHR11669">
    <property type="entry name" value="REPLICATION FACTOR C / DNA POLYMERASE III GAMMA-TAU SUBUNIT"/>
    <property type="match status" value="1"/>
</dbReference>
<accession>A0A382MQ90</accession>
<organism evidence="2">
    <name type="scientific">marine metagenome</name>
    <dbReference type="NCBI Taxonomy" id="408172"/>
    <lineage>
        <taxon>unclassified sequences</taxon>
        <taxon>metagenomes</taxon>
        <taxon>ecological metagenomes</taxon>
    </lineage>
</organism>
<dbReference type="Pfam" id="PF13177">
    <property type="entry name" value="DNA_pol3_delta2"/>
    <property type="match status" value="1"/>
</dbReference>
<dbReference type="InterPro" id="IPR050238">
    <property type="entry name" value="DNA_Rep/Repair_Clamp_Loader"/>
</dbReference>
<dbReference type="InterPro" id="IPR027417">
    <property type="entry name" value="P-loop_NTPase"/>
</dbReference>
<gene>
    <name evidence="2" type="ORF">METZ01_LOCUS303482</name>
</gene>
<feature type="region of interest" description="Disordered" evidence="1">
    <location>
        <begin position="257"/>
        <end position="278"/>
    </location>
</feature>
<feature type="non-terminal residue" evidence="2">
    <location>
        <position position="278"/>
    </location>
</feature>
<dbReference type="AlphaFoldDB" id="A0A382MQ90"/>
<proteinExistence type="predicted"/>
<name>A0A382MQ90_9ZZZZ</name>
<evidence type="ECO:0000313" key="2">
    <source>
        <dbReference type="EMBL" id="SVC50628.1"/>
    </source>
</evidence>
<protein>
    <submittedName>
        <fullName evidence="2">Uncharacterized protein</fullName>
    </submittedName>
</protein>
<dbReference type="GO" id="GO:0006261">
    <property type="term" value="P:DNA-templated DNA replication"/>
    <property type="evidence" value="ECO:0007669"/>
    <property type="project" value="TreeGrafter"/>
</dbReference>
<dbReference type="Gene3D" id="3.40.50.300">
    <property type="entry name" value="P-loop containing nucleotide triphosphate hydrolases"/>
    <property type="match status" value="1"/>
</dbReference>
<dbReference type="PANTHER" id="PTHR11669:SF8">
    <property type="entry name" value="DNA POLYMERASE III SUBUNIT DELTA"/>
    <property type="match status" value="1"/>
</dbReference>
<dbReference type="EMBL" id="UINC01094951">
    <property type="protein sequence ID" value="SVC50628.1"/>
    <property type="molecule type" value="Genomic_DNA"/>
</dbReference>
<sequence length="278" mass="31160">MDNSAGRHPANRLILLPMPLTDFPTQKDVVTLFQRSLECGRLGHAYLFTGQDLAELEAVGNVLAQTLNCQQPSKSTPDGTPLDACGQCVSCRKIDHANHPDVMVVRPESKLRHITIGQIVRRPSSPPRVLHDLINNKATEGRYKVALLVAADRLNVDAANSLLKTLEEPPERTVFFLVSTESERLLDTIRSRCLRLTFAGDGQRKFAEEELVWLSEFAVMAAEGEKDLFGRYRMLGTLIERLGVVNKEIEAEVEGASRLNDHDEVPPELRQQWEDENK</sequence>
<evidence type="ECO:0000256" key="1">
    <source>
        <dbReference type="SAM" id="MobiDB-lite"/>
    </source>
</evidence>
<reference evidence="2" key="1">
    <citation type="submission" date="2018-05" db="EMBL/GenBank/DDBJ databases">
        <authorList>
            <person name="Lanie J.A."/>
            <person name="Ng W.-L."/>
            <person name="Kazmierczak K.M."/>
            <person name="Andrzejewski T.M."/>
            <person name="Davidsen T.M."/>
            <person name="Wayne K.J."/>
            <person name="Tettelin H."/>
            <person name="Glass J.I."/>
            <person name="Rusch D."/>
            <person name="Podicherti R."/>
            <person name="Tsui H.-C.T."/>
            <person name="Winkler M.E."/>
        </authorList>
    </citation>
    <scope>NUCLEOTIDE SEQUENCE</scope>
</reference>
<dbReference type="SUPFAM" id="SSF52540">
    <property type="entry name" value="P-loop containing nucleoside triphosphate hydrolases"/>
    <property type="match status" value="1"/>
</dbReference>
<feature type="compositionally biased region" description="Basic and acidic residues" evidence="1">
    <location>
        <begin position="259"/>
        <end position="278"/>
    </location>
</feature>